<dbReference type="CDD" id="cd04301">
    <property type="entry name" value="NAT_SF"/>
    <property type="match status" value="1"/>
</dbReference>
<dbReference type="Pfam" id="PF00583">
    <property type="entry name" value="Acetyltransf_1"/>
    <property type="match status" value="1"/>
</dbReference>
<accession>A0ABN1QUU6</accession>
<feature type="domain" description="N-acetyltransferase" evidence="1">
    <location>
        <begin position="14"/>
        <end position="183"/>
    </location>
</feature>
<dbReference type="InterPro" id="IPR000182">
    <property type="entry name" value="GNAT_dom"/>
</dbReference>
<organism evidence="2 3">
    <name type="scientific">Pseudonocardia zijingensis</name>
    <dbReference type="NCBI Taxonomy" id="153376"/>
    <lineage>
        <taxon>Bacteria</taxon>
        <taxon>Bacillati</taxon>
        <taxon>Actinomycetota</taxon>
        <taxon>Actinomycetes</taxon>
        <taxon>Pseudonocardiales</taxon>
        <taxon>Pseudonocardiaceae</taxon>
        <taxon>Pseudonocardia</taxon>
    </lineage>
</organism>
<keyword evidence="3" id="KW-1185">Reference proteome</keyword>
<dbReference type="SUPFAM" id="SSF55729">
    <property type="entry name" value="Acyl-CoA N-acyltransferases (Nat)"/>
    <property type="match status" value="1"/>
</dbReference>
<dbReference type="EMBL" id="BAAAHP010000139">
    <property type="protein sequence ID" value="GAA0947803.1"/>
    <property type="molecule type" value="Genomic_DNA"/>
</dbReference>
<dbReference type="InterPro" id="IPR052523">
    <property type="entry name" value="Trichothecene_AcTrans"/>
</dbReference>
<dbReference type="Proteomes" id="UP001499967">
    <property type="component" value="Unassembled WGS sequence"/>
</dbReference>
<dbReference type="Gene3D" id="3.40.630.30">
    <property type="match status" value="1"/>
</dbReference>
<sequence>MVIETVDVDTAVHVLTRAFADDPVARWLLPEERYGAWAARVFGRVVQASAEHGKLAVTAGGTAVAVWLRRPADGQAVEEEPLPPELARLATVQELTADRHPAGEPYLYLAFLGVVPGERGRGLGGDLLRHRLDRADAEDLPAYLEASSARSRELYLRYGFRDAGDPIPLPDGPVVRPMRRNPRP</sequence>
<evidence type="ECO:0000313" key="3">
    <source>
        <dbReference type="Proteomes" id="UP001499967"/>
    </source>
</evidence>
<comment type="caution">
    <text evidence="2">The sequence shown here is derived from an EMBL/GenBank/DDBJ whole genome shotgun (WGS) entry which is preliminary data.</text>
</comment>
<evidence type="ECO:0000313" key="2">
    <source>
        <dbReference type="EMBL" id="GAA0947803.1"/>
    </source>
</evidence>
<gene>
    <name evidence="2" type="ORF">GCM10009559_47140</name>
</gene>
<reference evidence="2 3" key="1">
    <citation type="journal article" date="2019" name="Int. J. Syst. Evol. Microbiol.">
        <title>The Global Catalogue of Microorganisms (GCM) 10K type strain sequencing project: providing services to taxonomists for standard genome sequencing and annotation.</title>
        <authorList>
            <consortium name="The Broad Institute Genomics Platform"/>
            <consortium name="The Broad Institute Genome Sequencing Center for Infectious Disease"/>
            <person name="Wu L."/>
            <person name="Ma J."/>
        </authorList>
    </citation>
    <scope>NUCLEOTIDE SEQUENCE [LARGE SCALE GENOMIC DNA]</scope>
    <source>
        <strain evidence="2 3">JCM 11117</strain>
    </source>
</reference>
<dbReference type="PROSITE" id="PS51186">
    <property type="entry name" value="GNAT"/>
    <property type="match status" value="1"/>
</dbReference>
<dbReference type="PANTHER" id="PTHR42791">
    <property type="entry name" value="GNAT FAMILY ACETYLTRANSFERASE"/>
    <property type="match status" value="1"/>
</dbReference>
<name>A0ABN1QUU6_9PSEU</name>
<dbReference type="PANTHER" id="PTHR42791:SF1">
    <property type="entry name" value="N-ACETYLTRANSFERASE DOMAIN-CONTAINING PROTEIN"/>
    <property type="match status" value="1"/>
</dbReference>
<dbReference type="InterPro" id="IPR016181">
    <property type="entry name" value="Acyl_CoA_acyltransferase"/>
</dbReference>
<dbReference type="RefSeq" id="WP_343943700.1">
    <property type="nucleotide sequence ID" value="NZ_BAAAHP010000139.1"/>
</dbReference>
<protein>
    <submittedName>
        <fullName evidence="2">GNAT family N-acetyltransferase</fullName>
    </submittedName>
</protein>
<evidence type="ECO:0000259" key="1">
    <source>
        <dbReference type="PROSITE" id="PS51186"/>
    </source>
</evidence>
<proteinExistence type="predicted"/>